<dbReference type="SUPFAM" id="SSF51445">
    <property type="entry name" value="(Trans)glycosidases"/>
    <property type="match status" value="1"/>
</dbReference>
<dbReference type="InterPro" id="IPR006102">
    <property type="entry name" value="Ig-like_GH2"/>
</dbReference>
<dbReference type="Gene3D" id="3.20.20.80">
    <property type="entry name" value="Glycosidases"/>
    <property type="match status" value="1"/>
</dbReference>
<evidence type="ECO:0000256" key="2">
    <source>
        <dbReference type="ARBA" id="ARBA00023295"/>
    </source>
</evidence>
<name>A0ABP7AVS1_9ACTN</name>
<evidence type="ECO:0000256" key="3">
    <source>
        <dbReference type="SAM" id="MobiDB-lite"/>
    </source>
</evidence>
<keyword evidence="6" id="KW-1185">Reference proteome</keyword>
<feature type="region of interest" description="Disordered" evidence="3">
    <location>
        <begin position="489"/>
        <end position="528"/>
    </location>
</feature>
<evidence type="ECO:0000313" key="6">
    <source>
        <dbReference type="Proteomes" id="UP001501074"/>
    </source>
</evidence>
<keyword evidence="2" id="KW-0378">Hydrolase</keyword>
<comment type="caution">
    <text evidence="5">The sequence shown here is derived from an EMBL/GenBank/DDBJ whole genome shotgun (WGS) entry which is preliminary data.</text>
</comment>
<evidence type="ECO:0000256" key="1">
    <source>
        <dbReference type="ARBA" id="ARBA00007401"/>
    </source>
</evidence>
<protein>
    <recommendedName>
        <fullName evidence="4">Glycoside hydrolase family 2 immunoglobulin-like beta-sandwich domain-containing protein</fullName>
    </recommendedName>
</protein>
<organism evidence="5 6">
    <name type="scientific">Kineosporia mesophila</name>
    <dbReference type="NCBI Taxonomy" id="566012"/>
    <lineage>
        <taxon>Bacteria</taxon>
        <taxon>Bacillati</taxon>
        <taxon>Actinomycetota</taxon>
        <taxon>Actinomycetes</taxon>
        <taxon>Kineosporiales</taxon>
        <taxon>Kineosporiaceae</taxon>
        <taxon>Kineosporia</taxon>
    </lineage>
</organism>
<dbReference type="Gene3D" id="2.60.40.10">
    <property type="entry name" value="Immunoglobulins"/>
    <property type="match status" value="1"/>
</dbReference>
<keyword evidence="2" id="KW-0326">Glycosidase</keyword>
<comment type="similarity">
    <text evidence="1">Belongs to the glycosyl hydrolase 2 family.</text>
</comment>
<feature type="compositionally biased region" description="Low complexity" evidence="3">
    <location>
        <begin position="497"/>
        <end position="510"/>
    </location>
</feature>
<dbReference type="Proteomes" id="UP001501074">
    <property type="component" value="Unassembled WGS sequence"/>
</dbReference>
<dbReference type="InterPro" id="IPR017853">
    <property type="entry name" value="GH"/>
</dbReference>
<dbReference type="EMBL" id="BAAAZO010000014">
    <property type="protein sequence ID" value="GAA3641071.1"/>
    <property type="molecule type" value="Genomic_DNA"/>
</dbReference>
<proteinExistence type="inferred from homology"/>
<dbReference type="PANTHER" id="PTHR43730:SF1">
    <property type="entry name" value="BETA-MANNOSIDASE"/>
    <property type="match status" value="1"/>
</dbReference>
<feature type="domain" description="Glycoside hydrolase family 2 immunoglobulin-like beta-sandwich" evidence="4">
    <location>
        <begin position="28"/>
        <end position="126"/>
    </location>
</feature>
<evidence type="ECO:0000313" key="5">
    <source>
        <dbReference type="EMBL" id="GAA3641071.1"/>
    </source>
</evidence>
<dbReference type="InterPro" id="IPR013783">
    <property type="entry name" value="Ig-like_fold"/>
</dbReference>
<dbReference type="RefSeq" id="WP_231488186.1">
    <property type="nucleotide sequence ID" value="NZ_BAAAZO010000014.1"/>
</dbReference>
<dbReference type="PANTHER" id="PTHR43730">
    <property type="entry name" value="BETA-MANNOSIDASE"/>
    <property type="match status" value="1"/>
</dbReference>
<dbReference type="InterPro" id="IPR050887">
    <property type="entry name" value="Beta-mannosidase_GH2"/>
</dbReference>
<accession>A0ABP7AVS1</accession>
<dbReference type="InterPro" id="IPR036156">
    <property type="entry name" value="Beta-gal/glucu_dom_sf"/>
</dbReference>
<dbReference type="SUPFAM" id="SSF49303">
    <property type="entry name" value="beta-Galactosidase/glucuronidase domain"/>
    <property type="match status" value="1"/>
</dbReference>
<reference evidence="6" key="1">
    <citation type="journal article" date="2019" name="Int. J. Syst. Evol. Microbiol.">
        <title>The Global Catalogue of Microorganisms (GCM) 10K type strain sequencing project: providing services to taxonomists for standard genome sequencing and annotation.</title>
        <authorList>
            <consortium name="The Broad Institute Genomics Platform"/>
            <consortium name="The Broad Institute Genome Sequencing Center for Infectious Disease"/>
            <person name="Wu L."/>
            <person name="Ma J."/>
        </authorList>
    </citation>
    <scope>NUCLEOTIDE SEQUENCE [LARGE SCALE GENOMIC DNA]</scope>
    <source>
        <strain evidence="6">JCM 16902</strain>
    </source>
</reference>
<sequence>MAFRVRYRPVIAEEGCVVVARLVQVRPLVTLDEDGTGRVEVQVRVERAPGGAAPLEVRLTLGDPGDWGSTSCVMGAGDTTVTLALTVPEAPVWWPVGYGGQPLVGLVVTLSAEDELDRYQRRIGFRSVRVQEPVDEDGTVFGLTVNGRAVFVKGVVWSPEAVRPQRLTRRDRDAVVGRVVAANVNLLRIRGEGPGESLEFYEACDEQGVLVWQDTPRPDPHPSLVVCGGDGRRALSAVPAPEVPGDRQADRQWESQLRQARATTFAVDQARARAPRTGGCVIGTDDGIPPDTSWALVDGENRPLPAWFALRRACAPRLLSLRPDGEGGLGIAVVNDSDEPFRGHLTLRRITFGGAVVAGVSLAHDVAAWSTQLLAVPRVLATPGDPAAETLVAEAGFLRATYLFARDPDLSYAPAPVRTSARRLRDGYAVTVTAQSFTRDVTLLAGHAHPDAAADEALVSLLAGESHTFLVRAPGPLALTSLTGPPVVRSANEVRRAPSGSSGPSGARRPLPAPSPLPGTGRRGAASE</sequence>
<evidence type="ECO:0000259" key="4">
    <source>
        <dbReference type="Pfam" id="PF00703"/>
    </source>
</evidence>
<gene>
    <name evidence="5" type="ORF">GCM10022223_70390</name>
</gene>
<dbReference type="Pfam" id="PF00703">
    <property type="entry name" value="Glyco_hydro_2"/>
    <property type="match status" value="1"/>
</dbReference>